<evidence type="ECO:0000256" key="5">
    <source>
        <dbReference type="ARBA" id="ARBA00022840"/>
    </source>
</evidence>
<dbReference type="Pfam" id="PF00005">
    <property type="entry name" value="ABC_tran"/>
    <property type="match status" value="1"/>
</dbReference>
<name>A0A0L0D6V7_THETB</name>
<evidence type="ECO:0000256" key="1">
    <source>
        <dbReference type="ARBA" id="ARBA00004141"/>
    </source>
</evidence>
<feature type="transmembrane region" description="Helical" evidence="9">
    <location>
        <begin position="310"/>
        <end position="332"/>
    </location>
</feature>
<dbReference type="PROSITE" id="PS50893">
    <property type="entry name" value="ABC_TRANSPORTER_2"/>
    <property type="match status" value="1"/>
</dbReference>
<feature type="domain" description="ABC transporter" evidence="10">
    <location>
        <begin position="441"/>
        <end position="677"/>
    </location>
</feature>
<dbReference type="Proteomes" id="UP000054408">
    <property type="component" value="Unassembled WGS sequence"/>
</dbReference>
<dbReference type="GO" id="GO:0005524">
    <property type="term" value="F:ATP binding"/>
    <property type="evidence" value="ECO:0007669"/>
    <property type="project" value="UniProtKB-KW"/>
</dbReference>
<dbReference type="EMBL" id="GL349448">
    <property type="protein sequence ID" value="KNC47836.1"/>
    <property type="molecule type" value="Genomic_DNA"/>
</dbReference>
<dbReference type="PANTHER" id="PTHR19229:SF205">
    <property type="entry name" value="ABC TRANSPORTER A FAMILY MEMBER 1-RELATED"/>
    <property type="match status" value="1"/>
</dbReference>
<evidence type="ECO:0000256" key="6">
    <source>
        <dbReference type="ARBA" id="ARBA00022989"/>
    </source>
</evidence>
<feature type="transmembrane region" description="Helical" evidence="9">
    <location>
        <begin position="233"/>
        <end position="252"/>
    </location>
</feature>
<dbReference type="GO" id="GO:0016020">
    <property type="term" value="C:membrane"/>
    <property type="evidence" value="ECO:0007669"/>
    <property type="project" value="UniProtKB-SubCell"/>
</dbReference>
<keyword evidence="4" id="KW-0547">Nucleotide-binding</keyword>
<dbReference type="STRING" id="461836.A0A0L0D6V7"/>
<keyword evidence="3 9" id="KW-0812">Transmembrane</keyword>
<dbReference type="OMA" id="RTIWSLF"/>
<gene>
    <name evidence="11" type="ORF">AMSG_04065</name>
</gene>
<feature type="transmembrane region" description="Helical" evidence="9">
    <location>
        <begin position="34"/>
        <end position="54"/>
    </location>
</feature>
<evidence type="ECO:0000256" key="8">
    <source>
        <dbReference type="SAM" id="MobiDB-lite"/>
    </source>
</evidence>
<dbReference type="SMART" id="SM00382">
    <property type="entry name" value="AAA"/>
    <property type="match status" value="1"/>
</dbReference>
<dbReference type="GO" id="GO:0140359">
    <property type="term" value="F:ABC-type transporter activity"/>
    <property type="evidence" value="ECO:0007669"/>
    <property type="project" value="InterPro"/>
</dbReference>
<evidence type="ECO:0000256" key="9">
    <source>
        <dbReference type="SAM" id="Phobius"/>
    </source>
</evidence>
<dbReference type="InterPro" id="IPR003593">
    <property type="entry name" value="AAA+_ATPase"/>
</dbReference>
<dbReference type="SUPFAM" id="SSF52540">
    <property type="entry name" value="P-loop containing nucleoside triphosphate hydrolases"/>
    <property type="match status" value="1"/>
</dbReference>
<dbReference type="InterPro" id="IPR026082">
    <property type="entry name" value="ABCA"/>
</dbReference>
<dbReference type="FunFam" id="3.40.50.300:FF:000665">
    <property type="entry name" value="ABC transporter A family member 2"/>
    <property type="match status" value="1"/>
</dbReference>
<dbReference type="RefSeq" id="XP_013759314.1">
    <property type="nucleotide sequence ID" value="XM_013903860.1"/>
</dbReference>
<sequence>MESFKEGVATRVQQTRLLLRKNAILAKRNLRSTVVQAIVPLVFVVLLFVLQFALQANARLDKLLKVERSPDRIPFQSYPRCILGDASTGPCLSLVYTSNEAVIAPAVVARIQSRFSIPSSEVRSFASPDAMDDYLNVNRNSTQGGYIFNVTTDAGTGLRTVGYAIQYNYTETTSFGFPIDPTEYTLLPMQAAVERALMEELSGNPGLEYRVDLLPFAHPELISYDVVGELGPAFFFAALMFNFVIQLGRVVAEKEAKLREGMNIMGLKSSSYWLSWLLFNAASNLISVLVLVIAGAGFQQLVYAPSTARLYKVLFSFLPFVLLSKGIADISAQSDDADDNGMSWSERSSNADFALVSVYEWLIADFFFFCFLTWYLDNVLPSVYGVSRPFYFPFTRSYWRGLPVDAGAATAAVRERDDYYARRDPTVRAEYEMARNKTFPSSTATYSKRGGCCWVRKREFKAVDGLSFHVEENSLVALLGHNGAGKSTTVHMLQGLFAPTGGDARIFGHSIVTGMAQIRAVMGVCPQHDILWGELTGREHLELYAGLKGVPHEDIADEVEARLADVDLVAAGDLPSGAYSGGMRRRLSTAIAFVADPRIVLLDEPTTGMDPVSRRQVWNLIQAKKAGRVIILTTHAMDEADVLGDRIAIMSGGQLSTAGTSLRLKNQFGTGYRVTLVTRAGKLGDIAEFVRDRLPGVELDESDASESDEPPASARDDAQLSFKIPRSQLSHMSRFLKALEKRKKSLGIHDIQLAMESLEAVFLEVARIDEEGNDAGMADSSSSGESVESA</sequence>
<dbReference type="PANTHER" id="PTHR19229">
    <property type="entry name" value="ATP-BINDING CASSETTE TRANSPORTER SUBFAMILY A ABCA"/>
    <property type="match status" value="1"/>
</dbReference>
<evidence type="ECO:0000256" key="2">
    <source>
        <dbReference type="ARBA" id="ARBA00022448"/>
    </source>
</evidence>
<keyword evidence="2" id="KW-0813">Transport</keyword>
<comment type="subcellular location">
    <subcellularLocation>
        <location evidence="1">Membrane</location>
        <topology evidence="1">Multi-pass membrane protein</topology>
    </subcellularLocation>
</comment>
<keyword evidence="5 11" id="KW-0067">ATP-binding</keyword>
<reference evidence="11 12" key="1">
    <citation type="submission" date="2010-05" db="EMBL/GenBank/DDBJ databases">
        <title>The Genome Sequence of Thecamonas trahens ATCC 50062.</title>
        <authorList>
            <consortium name="The Broad Institute Genome Sequencing Platform"/>
            <person name="Russ C."/>
            <person name="Cuomo C."/>
            <person name="Shea T."/>
            <person name="Young S.K."/>
            <person name="Zeng Q."/>
            <person name="Koehrsen M."/>
            <person name="Haas B."/>
            <person name="Borodovsky M."/>
            <person name="Guigo R."/>
            <person name="Alvarado L."/>
            <person name="Berlin A."/>
            <person name="Bochicchio J."/>
            <person name="Borenstein D."/>
            <person name="Chapman S."/>
            <person name="Chen Z."/>
            <person name="Freedman E."/>
            <person name="Gellesch M."/>
            <person name="Goldberg J."/>
            <person name="Griggs A."/>
            <person name="Gujja S."/>
            <person name="Heilman E."/>
            <person name="Heiman D."/>
            <person name="Hepburn T."/>
            <person name="Howarth C."/>
            <person name="Jen D."/>
            <person name="Larson L."/>
            <person name="Mehta T."/>
            <person name="Park D."/>
            <person name="Pearson M."/>
            <person name="Roberts A."/>
            <person name="Saif S."/>
            <person name="Shenoy N."/>
            <person name="Sisk P."/>
            <person name="Stolte C."/>
            <person name="Sykes S."/>
            <person name="Thomson T."/>
            <person name="Walk T."/>
            <person name="White J."/>
            <person name="Yandava C."/>
            <person name="Burger G."/>
            <person name="Gray M.W."/>
            <person name="Holland P.W.H."/>
            <person name="King N."/>
            <person name="Lang F.B.F."/>
            <person name="Roger A.J."/>
            <person name="Ruiz-Trillo I."/>
            <person name="Lander E."/>
            <person name="Nusbaum C."/>
        </authorList>
    </citation>
    <scope>NUCLEOTIDE SEQUENCE [LARGE SCALE GENOMIC DNA]</scope>
    <source>
        <strain evidence="11 12">ATCC 50062</strain>
    </source>
</reference>
<keyword evidence="7 9" id="KW-0472">Membrane</keyword>
<dbReference type="GeneID" id="25563629"/>
<keyword evidence="6 9" id="KW-1133">Transmembrane helix</keyword>
<dbReference type="Gene3D" id="3.40.50.300">
    <property type="entry name" value="P-loop containing nucleotide triphosphate hydrolases"/>
    <property type="match status" value="1"/>
</dbReference>
<evidence type="ECO:0000259" key="10">
    <source>
        <dbReference type="PROSITE" id="PS50893"/>
    </source>
</evidence>
<evidence type="ECO:0000313" key="12">
    <source>
        <dbReference type="Proteomes" id="UP000054408"/>
    </source>
</evidence>
<evidence type="ECO:0000313" key="11">
    <source>
        <dbReference type="EMBL" id="KNC47836.1"/>
    </source>
</evidence>
<proteinExistence type="predicted"/>
<feature type="compositionally biased region" description="Acidic residues" evidence="8">
    <location>
        <begin position="699"/>
        <end position="709"/>
    </location>
</feature>
<dbReference type="CDD" id="cd03263">
    <property type="entry name" value="ABC_subfamily_A"/>
    <property type="match status" value="1"/>
</dbReference>
<evidence type="ECO:0000256" key="7">
    <source>
        <dbReference type="ARBA" id="ARBA00023136"/>
    </source>
</evidence>
<dbReference type="eggNOG" id="KOG0059">
    <property type="taxonomic scope" value="Eukaryota"/>
</dbReference>
<dbReference type="AlphaFoldDB" id="A0A0L0D6V7"/>
<protein>
    <submittedName>
        <fullName evidence="11">ATP-binding cassette transporter</fullName>
    </submittedName>
</protein>
<organism evidence="11 12">
    <name type="scientific">Thecamonas trahens ATCC 50062</name>
    <dbReference type="NCBI Taxonomy" id="461836"/>
    <lineage>
        <taxon>Eukaryota</taxon>
        <taxon>Apusozoa</taxon>
        <taxon>Apusomonadida</taxon>
        <taxon>Apusomonadidae</taxon>
        <taxon>Thecamonas</taxon>
    </lineage>
</organism>
<feature type="transmembrane region" description="Helical" evidence="9">
    <location>
        <begin position="273"/>
        <end position="298"/>
    </location>
</feature>
<dbReference type="GO" id="GO:0005319">
    <property type="term" value="F:lipid transporter activity"/>
    <property type="evidence" value="ECO:0007669"/>
    <property type="project" value="TreeGrafter"/>
</dbReference>
<evidence type="ECO:0000256" key="4">
    <source>
        <dbReference type="ARBA" id="ARBA00022741"/>
    </source>
</evidence>
<dbReference type="InterPro" id="IPR003439">
    <property type="entry name" value="ABC_transporter-like_ATP-bd"/>
</dbReference>
<feature type="transmembrane region" description="Helical" evidence="9">
    <location>
        <begin position="353"/>
        <end position="376"/>
    </location>
</feature>
<feature type="region of interest" description="Disordered" evidence="8">
    <location>
        <begin position="699"/>
        <end position="720"/>
    </location>
</feature>
<keyword evidence="12" id="KW-1185">Reference proteome</keyword>
<accession>A0A0L0D6V7</accession>
<dbReference type="GO" id="GO:0016887">
    <property type="term" value="F:ATP hydrolysis activity"/>
    <property type="evidence" value="ECO:0007669"/>
    <property type="project" value="InterPro"/>
</dbReference>
<evidence type="ECO:0000256" key="3">
    <source>
        <dbReference type="ARBA" id="ARBA00022692"/>
    </source>
</evidence>
<dbReference type="InterPro" id="IPR027417">
    <property type="entry name" value="P-loop_NTPase"/>
</dbReference>
<dbReference type="OrthoDB" id="10255969at2759"/>